<gene>
    <name evidence="2" type="ORF">TorRG33x02_174920</name>
</gene>
<keyword evidence="3" id="KW-1185">Reference proteome</keyword>
<dbReference type="InParanoid" id="A0A2P5EM85"/>
<evidence type="ECO:0000313" key="3">
    <source>
        <dbReference type="Proteomes" id="UP000237000"/>
    </source>
</evidence>
<name>A0A2P5EM85_TREOI</name>
<dbReference type="AlphaFoldDB" id="A0A2P5EM85"/>
<dbReference type="Proteomes" id="UP000237000">
    <property type="component" value="Unassembled WGS sequence"/>
</dbReference>
<accession>A0A2P5EM85</accession>
<dbReference type="OrthoDB" id="1721574at2759"/>
<comment type="caution">
    <text evidence="2">The sequence shown here is derived from an EMBL/GenBank/DDBJ whole genome shotgun (WGS) entry which is preliminary data.</text>
</comment>
<evidence type="ECO:0000313" key="2">
    <source>
        <dbReference type="EMBL" id="PON86660.1"/>
    </source>
</evidence>
<sequence length="116" mass="13068">MLRNVKAKLQSSTLSYKQAANQHCHHKVFNVGDLVMVYLRKERFLVGTYSKLKPRKLGPFPVEKRINDNVYVITLPPDLGISSTFNVSDIYSYHLPDASTVQLAKLESSSSGAREN</sequence>
<reference evidence="3" key="1">
    <citation type="submission" date="2016-06" db="EMBL/GenBank/DDBJ databases">
        <title>Parallel loss of symbiosis genes in relatives of nitrogen-fixing non-legume Parasponia.</title>
        <authorList>
            <person name="Van Velzen R."/>
            <person name="Holmer R."/>
            <person name="Bu F."/>
            <person name="Rutten L."/>
            <person name="Van Zeijl A."/>
            <person name="Liu W."/>
            <person name="Santuari L."/>
            <person name="Cao Q."/>
            <person name="Sharma T."/>
            <person name="Shen D."/>
            <person name="Roswanjaya Y."/>
            <person name="Wardhani T."/>
            <person name="Kalhor M.S."/>
            <person name="Jansen J."/>
            <person name="Van den Hoogen J."/>
            <person name="Gungor B."/>
            <person name="Hartog M."/>
            <person name="Hontelez J."/>
            <person name="Verver J."/>
            <person name="Yang W.-C."/>
            <person name="Schijlen E."/>
            <person name="Repin R."/>
            <person name="Schilthuizen M."/>
            <person name="Schranz E."/>
            <person name="Heidstra R."/>
            <person name="Miyata K."/>
            <person name="Fedorova E."/>
            <person name="Kohlen W."/>
            <person name="Bisseling T."/>
            <person name="Smit S."/>
            <person name="Geurts R."/>
        </authorList>
    </citation>
    <scope>NUCLEOTIDE SEQUENCE [LARGE SCALE GENOMIC DNA]</scope>
    <source>
        <strain evidence="3">cv. RG33-2</strain>
    </source>
</reference>
<feature type="domain" description="Tf2-1-like SH3-like" evidence="1">
    <location>
        <begin position="32"/>
        <end position="94"/>
    </location>
</feature>
<organism evidence="2 3">
    <name type="scientific">Trema orientale</name>
    <name type="common">Charcoal tree</name>
    <name type="synonym">Celtis orientalis</name>
    <dbReference type="NCBI Taxonomy" id="63057"/>
    <lineage>
        <taxon>Eukaryota</taxon>
        <taxon>Viridiplantae</taxon>
        <taxon>Streptophyta</taxon>
        <taxon>Embryophyta</taxon>
        <taxon>Tracheophyta</taxon>
        <taxon>Spermatophyta</taxon>
        <taxon>Magnoliopsida</taxon>
        <taxon>eudicotyledons</taxon>
        <taxon>Gunneridae</taxon>
        <taxon>Pentapetalae</taxon>
        <taxon>rosids</taxon>
        <taxon>fabids</taxon>
        <taxon>Rosales</taxon>
        <taxon>Cannabaceae</taxon>
        <taxon>Trema</taxon>
    </lineage>
</organism>
<dbReference type="EMBL" id="JXTC01000128">
    <property type="protein sequence ID" value="PON86660.1"/>
    <property type="molecule type" value="Genomic_DNA"/>
</dbReference>
<dbReference type="Pfam" id="PF24626">
    <property type="entry name" value="SH3_Tf2-1"/>
    <property type="match status" value="1"/>
</dbReference>
<evidence type="ECO:0000259" key="1">
    <source>
        <dbReference type="Pfam" id="PF24626"/>
    </source>
</evidence>
<protein>
    <recommendedName>
        <fullName evidence="1">Tf2-1-like SH3-like domain-containing protein</fullName>
    </recommendedName>
</protein>
<dbReference type="InterPro" id="IPR056924">
    <property type="entry name" value="SH3_Tf2-1"/>
</dbReference>
<proteinExistence type="predicted"/>